<gene>
    <name evidence="1" type="ORF">T265_15555</name>
</gene>
<evidence type="ECO:0000313" key="1">
    <source>
        <dbReference type="EMBL" id="KER19392.1"/>
    </source>
</evidence>
<organism evidence="1 2">
    <name type="scientific">Opisthorchis viverrini</name>
    <name type="common">Southeast Asian liver fluke</name>
    <dbReference type="NCBI Taxonomy" id="6198"/>
    <lineage>
        <taxon>Eukaryota</taxon>
        <taxon>Metazoa</taxon>
        <taxon>Spiralia</taxon>
        <taxon>Lophotrochozoa</taxon>
        <taxon>Platyhelminthes</taxon>
        <taxon>Trematoda</taxon>
        <taxon>Digenea</taxon>
        <taxon>Opisthorchiida</taxon>
        <taxon>Opisthorchiata</taxon>
        <taxon>Opisthorchiidae</taxon>
        <taxon>Opisthorchis</taxon>
    </lineage>
</organism>
<name>A0A074Z1M9_OPIVI</name>
<dbReference type="RefSeq" id="XP_009176860.1">
    <property type="nucleotide sequence ID" value="XM_009178596.1"/>
</dbReference>
<dbReference type="Proteomes" id="UP000054324">
    <property type="component" value="Unassembled WGS sequence"/>
</dbReference>
<dbReference type="KEGG" id="ovi:T265_15555"/>
<keyword evidence="2" id="KW-1185">Reference proteome</keyword>
<evidence type="ECO:0000313" key="2">
    <source>
        <dbReference type="Proteomes" id="UP000054324"/>
    </source>
</evidence>
<accession>A0A074Z1M9</accession>
<dbReference type="GeneID" id="20329720"/>
<dbReference type="CTD" id="20329720"/>
<dbReference type="EMBL" id="KL597224">
    <property type="protein sequence ID" value="KER19392.1"/>
    <property type="molecule type" value="Genomic_DNA"/>
</dbReference>
<reference evidence="1 2" key="1">
    <citation type="submission" date="2013-11" db="EMBL/GenBank/DDBJ databases">
        <title>Opisthorchis viverrini - life in the bile duct.</title>
        <authorList>
            <person name="Young N.D."/>
            <person name="Nagarajan N."/>
            <person name="Lin S.J."/>
            <person name="Korhonen P.K."/>
            <person name="Jex A.R."/>
            <person name="Hall R.S."/>
            <person name="Safavi-Hemami H."/>
            <person name="Kaewkong W."/>
            <person name="Bertrand D."/>
            <person name="Gao S."/>
            <person name="Seet Q."/>
            <person name="Wongkham S."/>
            <person name="Teh B.T."/>
            <person name="Wongkham C."/>
            <person name="Intapan P.M."/>
            <person name="Maleewong W."/>
            <person name="Yang X."/>
            <person name="Hu M."/>
            <person name="Wang Z."/>
            <person name="Hofmann A."/>
            <person name="Sternberg P.W."/>
            <person name="Tan P."/>
            <person name="Wang J."/>
            <person name="Gasser R.B."/>
        </authorList>
    </citation>
    <scope>NUCLEOTIDE SEQUENCE [LARGE SCALE GENOMIC DNA]</scope>
</reference>
<proteinExistence type="predicted"/>
<feature type="non-terminal residue" evidence="1">
    <location>
        <position position="190"/>
    </location>
</feature>
<sequence>MPCQPRMVSIIGWRSMIGVTRNVQLDKIYKCESCGRSIEDISPGPNGPMHFSDETTRKNFNSQNPLAIQHATLRFTLIVSQMVQILLSEMQGPGNHSLLDSLRSKGPVDTGSFSCCFRKKRHAVRMSGQCNPRGERGSKTANKVRVAAIPIEPQRASSITRLGMIYLPVAYNFMMKITVTAYGKVDETKY</sequence>
<protein>
    <submittedName>
        <fullName evidence="1">Uncharacterized protein</fullName>
    </submittedName>
</protein>
<dbReference type="AlphaFoldDB" id="A0A074Z1M9"/>